<accession>A0A381RU31</accession>
<dbReference type="PANTHER" id="PTHR43433">
    <property type="entry name" value="HYDROLASE, ALPHA/BETA FOLD FAMILY PROTEIN"/>
    <property type="match status" value="1"/>
</dbReference>
<proteinExistence type="predicted"/>
<protein>
    <recommendedName>
        <fullName evidence="1">AB hydrolase-1 domain-containing protein</fullName>
    </recommendedName>
</protein>
<dbReference type="PANTHER" id="PTHR43433:SF5">
    <property type="entry name" value="AB HYDROLASE-1 DOMAIN-CONTAINING PROTEIN"/>
    <property type="match status" value="1"/>
</dbReference>
<sequence length="267" mass="30102">VPTASINNHEMYYEIHGSGAPAVCMGGWGTYCHGNEKALARGLTDQHKVLVYDYRGIGNSTDDPNTRASMRLYAEDLIQLLDYLNWTNVHLIGLVGMGCCIGQEVAINRPDLVRSMVNMGAWASCDQYLFDQLNLFRSVHRDSGFLTFQEFVCIYSFLPEFYNENKHRLLGPDGQWRELKDNYGTHERLVEACLTHDTMERLESIQAPTLIIHAAKDMVTGPRTTLPLEWGINGAEGVTMKDVAHVVAGKEQKIEFCNILFSFLAKH</sequence>
<organism evidence="2">
    <name type="scientific">marine metagenome</name>
    <dbReference type="NCBI Taxonomy" id="408172"/>
    <lineage>
        <taxon>unclassified sequences</taxon>
        <taxon>metagenomes</taxon>
        <taxon>ecological metagenomes</taxon>
    </lineage>
</organism>
<dbReference type="AlphaFoldDB" id="A0A381RU31"/>
<dbReference type="EMBL" id="UINC01002147">
    <property type="protein sequence ID" value="SUZ93437.1"/>
    <property type="molecule type" value="Genomic_DNA"/>
</dbReference>
<dbReference type="SUPFAM" id="SSF53474">
    <property type="entry name" value="alpha/beta-Hydrolases"/>
    <property type="match status" value="1"/>
</dbReference>
<feature type="domain" description="AB hydrolase-1" evidence="1">
    <location>
        <begin position="25"/>
        <end position="247"/>
    </location>
</feature>
<evidence type="ECO:0000259" key="1">
    <source>
        <dbReference type="Pfam" id="PF00561"/>
    </source>
</evidence>
<dbReference type="Pfam" id="PF00561">
    <property type="entry name" value="Abhydrolase_1"/>
    <property type="match status" value="1"/>
</dbReference>
<dbReference type="InterPro" id="IPR000073">
    <property type="entry name" value="AB_hydrolase_1"/>
</dbReference>
<dbReference type="InterPro" id="IPR029058">
    <property type="entry name" value="AB_hydrolase_fold"/>
</dbReference>
<dbReference type="Gene3D" id="3.40.50.1820">
    <property type="entry name" value="alpha/beta hydrolase"/>
    <property type="match status" value="1"/>
</dbReference>
<reference evidence="2" key="1">
    <citation type="submission" date="2018-05" db="EMBL/GenBank/DDBJ databases">
        <authorList>
            <person name="Lanie J.A."/>
            <person name="Ng W.-L."/>
            <person name="Kazmierczak K.M."/>
            <person name="Andrzejewski T.M."/>
            <person name="Davidsen T.M."/>
            <person name="Wayne K.J."/>
            <person name="Tettelin H."/>
            <person name="Glass J.I."/>
            <person name="Rusch D."/>
            <person name="Podicherti R."/>
            <person name="Tsui H.-C.T."/>
            <person name="Winkler M.E."/>
        </authorList>
    </citation>
    <scope>NUCLEOTIDE SEQUENCE</scope>
</reference>
<evidence type="ECO:0000313" key="2">
    <source>
        <dbReference type="EMBL" id="SUZ93437.1"/>
    </source>
</evidence>
<gene>
    <name evidence="2" type="ORF">METZ01_LOCUS46291</name>
</gene>
<name>A0A381RU31_9ZZZZ</name>
<feature type="non-terminal residue" evidence="2">
    <location>
        <position position="1"/>
    </location>
</feature>
<dbReference type="InterPro" id="IPR050471">
    <property type="entry name" value="AB_hydrolase"/>
</dbReference>